<evidence type="ECO:0000313" key="2">
    <source>
        <dbReference type="EMBL" id="RLT72418.1"/>
    </source>
</evidence>
<name>A0A3L7ZL17_PARDI</name>
<dbReference type="Proteomes" id="UP000278164">
    <property type="component" value="Unassembled WGS sequence"/>
</dbReference>
<accession>A0A3L7ZL17</accession>
<dbReference type="CDD" id="cd00118">
    <property type="entry name" value="LysM"/>
    <property type="match status" value="1"/>
</dbReference>
<reference evidence="2 3" key="1">
    <citation type="submission" date="2018-09" db="EMBL/GenBank/DDBJ databases">
        <title>Murine metabolic-syndrome-specific gut microbial biobank.</title>
        <authorList>
            <person name="Liu C."/>
        </authorList>
    </citation>
    <scope>NUCLEOTIDE SEQUENCE [LARGE SCALE GENOMIC DNA]</scope>
    <source>
        <strain evidence="2 3">8-P5</strain>
    </source>
</reference>
<dbReference type="RefSeq" id="WP_008777958.1">
    <property type="nucleotide sequence ID" value="NZ_CP132899.1"/>
</dbReference>
<sequence length="308" mass="34958">MSEYNNIYINRETFENLRAQRIPYTGFVIGEGYAFVQYQECSLSSDGDIVNMNGDIPWGQLCMPDIIQVQCIDTSKEMVKKSLKGLFSKNGCAIYVVCEGDTLTNIADLFDVTVDELVRWNKLHSNHLSIGEKILILDISQRKVIDTPIQLDNGEIKEARPLTSYEFWLDSPSSNLLEGVWKIANNMGYGLINSPFKLFTGRSLSGSVQLPQEKFEAFLDVLPTAFLKGVKFLGLCGKVASGLQGYNSFIKSKQYKLNKASGKGWQKEASRQFKQAKHYYDMHQTSEEFWGNINDGITIWNEYSKEKE</sequence>
<dbReference type="PROSITE" id="PS51782">
    <property type="entry name" value="LYSM"/>
    <property type="match status" value="1"/>
</dbReference>
<dbReference type="SUPFAM" id="SSF54106">
    <property type="entry name" value="LysM domain"/>
    <property type="match status" value="1"/>
</dbReference>
<evidence type="ECO:0000259" key="1">
    <source>
        <dbReference type="PROSITE" id="PS51782"/>
    </source>
</evidence>
<dbReference type="InterPro" id="IPR018392">
    <property type="entry name" value="LysM"/>
</dbReference>
<dbReference type="Gene3D" id="3.10.350.10">
    <property type="entry name" value="LysM domain"/>
    <property type="match status" value="1"/>
</dbReference>
<organism evidence="2 3">
    <name type="scientific">Parabacteroides distasonis</name>
    <dbReference type="NCBI Taxonomy" id="823"/>
    <lineage>
        <taxon>Bacteria</taxon>
        <taxon>Pseudomonadati</taxon>
        <taxon>Bacteroidota</taxon>
        <taxon>Bacteroidia</taxon>
        <taxon>Bacteroidales</taxon>
        <taxon>Tannerellaceae</taxon>
        <taxon>Parabacteroides</taxon>
    </lineage>
</organism>
<gene>
    <name evidence="2" type="ORF">D7V78_15955</name>
</gene>
<protein>
    <submittedName>
        <fullName evidence="2">LysM peptidoglycan-binding domain-containing protein</fullName>
    </submittedName>
</protein>
<dbReference type="EMBL" id="RAYI01000042">
    <property type="protein sequence ID" value="RLT72418.1"/>
    <property type="molecule type" value="Genomic_DNA"/>
</dbReference>
<comment type="caution">
    <text evidence="2">The sequence shown here is derived from an EMBL/GenBank/DDBJ whole genome shotgun (WGS) entry which is preliminary data.</text>
</comment>
<proteinExistence type="predicted"/>
<dbReference type="OrthoDB" id="1023517at2"/>
<dbReference type="AlphaFoldDB" id="A0A3L7ZL17"/>
<evidence type="ECO:0000313" key="3">
    <source>
        <dbReference type="Proteomes" id="UP000278164"/>
    </source>
</evidence>
<dbReference type="Pfam" id="PF01476">
    <property type="entry name" value="LysM"/>
    <property type="match status" value="1"/>
</dbReference>
<dbReference type="SMART" id="SM00257">
    <property type="entry name" value="LysM"/>
    <property type="match status" value="1"/>
</dbReference>
<dbReference type="InterPro" id="IPR036779">
    <property type="entry name" value="LysM_dom_sf"/>
</dbReference>
<feature type="domain" description="LysM" evidence="1">
    <location>
        <begin position="93"/>
        <end position="136"/>
    </location>
</feature>